<sequence>MKKHFFLFFIIIFSSYSFLDAEVEEFVNSQHNQIFNFLNNNQDLFNSDKEKFLNEFEIRFSRLIPPEEISKRVMGKRLFTEATTNQIFKFNEKFKSTLLDSYSGALSSVEAANISIESHFHPNERMDLAVVQLNTNFSGRNFKLIYKMKKIKIEDTKNWRVVGIVLDGIDIVSLYRKQFASLVKENNDNLDLAIDSWSIEEDSLSLEN</sequence>
<evidence type="ECO:0000313" key="1">
    <source>
        <dbReference type="EMBL" id="MBL6811282.1"/>
    </source>
</evidence>
<accession>A0A937HZ74</accession>
<dbReference type="AlphaFoldDB" id="A0A937HZ74"/>
<organism evidence="1 2">
    <name type="scientific">SAR86 cluster bacterium</name>
    <dbReference type="NCBI Taxonomy" id="2030880"/>
    <lineage>
        <taxon>Bacteria</taxon>
        <taxon>Pseudomonadati</taxon>
        <taxon>Pseudomonadota</taxon>
        <taxon>Gammaproteobacteria</taxon>
        <taxon>SAR86 cluster</taxon>
    </lineage>
</organism>
<dbReference type="Gene3D" id="3.10.450.710">
    <property type="entry name" value="Tgt2/MlaC"/>
    <property type="match status" value="1"/>
</dbReference>
<dbReference type="PANTHER" id="PTHR36573:SF1">
    <property type="entry name" value="INTERMEMBRANE PHOSPHOLIPID TRANSPORT SYSTEM BINDING PROTEIN MLAC"/>
    <property type="match status" value="1"/>
</dbReference>
<evidence type="ECO:0000313" key="2">
    <source>
        <dbReference type="Proteomes" id="UP000744438"/>
    </source>
</evidence>
<comment type="caution">
    <text evidence="1">The sequence shown here is derived from an EMBL/GenBank/DDBJ whole genome shotgun (WGS) entry which is preliminary data.</text>
</comment>
<protein>
    <submittedName>
        <fullName evidence="1">ABC transporter substrate-binding protein</fullName>
    </submittedName>
</protein>
<dbReference type="Proteomes" id="UP000744438">
    <property type="component" value="Unassembled WGS sequence"/>
</dbReference>
<dbReference type="EMBL" id="JADHQC010000001">
    <property type="protein sequence ID" value="MBL6811282.1"/>
    <property type="molecule type" value="Genomic_DNA"/>
</dbReference>
<reference evidence="1" key="1">
    <citation type="submission" date="2020-10" db="EMBL/GenBank/DDBJ databases">
        <title>Microbiome of the Black Sea water column analyzed by genome centric metagenomics.</title>
        <authorList>
            <person name="Cabello-Yeves P.J."/>
            <person name="Callieri C."/>
            <person name="Picazo A."/>
            <person name="Mehrshad M."/>
            <person name="Haro-Moreno J.M."/>
            <person name="Roda-Garcia J."/>
            <person name="Dzembekova N."/>
            <person name="Slabakova V."/>
            <person name="Slabakova N."/>
            <person name="Moncheva S."/>
            <person name="Rodriguez-Valera F."/>
        </authorList>
    </citation>
    <scope>NUCLEOTIDE SEQUENCE</scope>
    <source>
        <strain evidence="1">BS307-5m-G49</strain>
    </source>
</reference>
<gene>
    <name evidence="1" type="ORF">ISQ63_00175</name>
</gene>
<dbReference type="InterPro" id="IPR008869">
    <property type="entry name" value="MlaC/ttg2D"/>
</dbReference>
<dbReference type="Pfam" id="PF05494">
    <property type="entry name" value="MlaC"/>
    <property type="match status" value="1"/>
</dbReference>
<dbReference type="PANTHER" id="PTHR36573">
    <property type="entry name" value="INTERMEMBRANE PHOSPHOLIPID TRANSPORT SYSTEM BINDING PROTEIN MLAC"/>
    <property type="match status" value="1"/>
</dbReference>
<proteinExistence type="predicted"/>
<name>A0A937HZ74_9GAMM</name>
<dbReference type="InterPro" id="IPR042245">
    <property type="entry name" value="Tgt2/MlaC_sf"/>
</dbReference>